<keyword evidence="2" id="KW-0812">Transmembrane</keyword>
<reference evidence="3 4" key="1">
    <citation type="submission" date="2020-08" db="EMBL/GenBank/DDBJ databases">
        <authorList>
            <person name="Mo P."/>
        </authorList>
    </citation>
    <scope>NUCLEOTIDE SEQUENCE [LARGE SCALE GENOMIC DNA]</scope>
    <source>
        <strain evidence="3 4">CGMCC 4.1532</strain>
    </source>
</reference>
<sequence>MSSFRFSHVLRGVAIGSVEVVPGVSGGTVALVVGVYERLISAASHLVSAARATTDVPRGLGWARARAEVARVEWPLVLAVLSGMVLAVLVAARLLPPLIEAHPVGTSALFFGMVAASVAVPLLDLGGLRGVREWVLLVVAAVGTALITGLPPGDLDDPSLWLVAPAAAVAVCALVLPGLSGSFLLLAVGLYEPTLRAVDRDLAYVGTFLLGAVLGLAFFVEAGPRCSASRCWGPPRWPSWWPSSCGRSRRGRSASGTRDGRDSSVVHDTIRGPRNHEHHRQRLRHPRRQGPVREDDHRAPGPEAG</sequence>
<gene>
    <name evidence="3" type="ORF">H6H00_30195</name>
</gene>
<feature type="transmembrane region" description="Helical" evidence="2">
    <location>
        <begin position="202"/>
        <end position="220"/>
    </location>
</feature>
<organism evidence="3 4">
    <name type="scientific">Pseudonocardia petroleophila</name>
    <dbReference type="NCBI Taxonomy" id="37331"/>
    <lineage>
        <taxon>Bacteria</taxon>
        <taxon>Bacillati</taxon>
        <taxon>Actinomycetota</taxon>
        <taxon>Actinomycetes</taxon>
        <taxon>Pseudonocardiales</taxon>
        <taxon>Pseudonocardiaceae</taxon>
        <taxon>Pseudonocardia</taxon>
    </lineage>
</organism>
<evidence type="ECO:0000313" key="4">
    <source>
        <dbReference type="Proteomes" id="UP000515728"/>
    </source>
</evidence>
<dbReference type="PANTHER" id="PTHR37308:SF1">
    <property type="entry name" value="POLYPRENYL-PHOSPHATE TRANSPORTER"/>
    <property type="match status" value="1"/>
</dbReference>
<dbReference type="Proteomes" id="UP000515728">
    <property type="component" value="Chromosome"/>
</dbReference>
<keyword evidence="2" id="KW-1133">Transmembrane helix</keyword>
<dbReference type="RefSeq" id="WP_185719010.1">
    <property type="nucleotide sequence ID" value="NZ_BAAAWI010000001.1"/>
</dbReference>
<keyword evidence="4" id="KW-1185">Reference proteome</keyword>
<dbReference type="EMBL" id="CP060131">
    <property type="protein sequence ID" value="QNG52260.1"/>
    <property type="molecule type" value="Genomic_DNA"/>
</dbReference>
<feature type="transmembrane region" description="Helical" evidence="2">
    <location>
        <begin position="162"/>
        <end position="190"/>
    </location>
</feature>
<protein>
    <submittedName>
        <fullName evidence="3">DUF368 domain-containing protein</fullName>
    </submittedName>
</protein>
<evidence type="ECO:0000256" key="1">
    <source>
        <dbReference type="SAM" id="MobiDB-lite"/>
    </source>
</evidence>
<feature type="compositionally biased region" description="Basic and acidic residues" evidence="1">
    <location>
        <begin position="258"/>
        <end position="275"/>
    </location>
</feature>
<dbReference type="AlphaFoldDB" id="A0A7G7MHJ9"/>
<dbReference type="KEGG" id="ppel:H6H00_30195"/>
<feature type="compositionally biased region" description="Basic residues" evidence="1">
    <location>
        <begin position="276"/>
        <end position="290"/>
    </location>
</feature>
<proteinExistence type="predicted"/>
<evidence type="ECO:0000256" key="2">
    <source>
        <dbReference type="SAM" id="Phobius"/>
    </source>
</evidence>
<evidence type="ECO:0000313" key="3">
    <source>
        <dbReference type="EMBL" id="QNG52260.1"/>
    </source>
</evidence>
<dbReference type="Pfam" id="PF04018">
    <property type="entry name" value="VCA0040-like"/>
    <property type="match status" value="1"/>
</dbReference>
<feature type="transmembrane region" description="Helical" evidence="2">
    <location>
        <begin position="74"/>
        <end position="95"/>
    </location>
</feature>
<keyword evidence="2" id="KW-0472">Membrane</keyword>
<dbReference type="PANTHER" id="PTHR37308">
    <property type="entry name" value="INTEGRAL MEMBRANE PROTEIN"/>
    <property type="match status" value="1"/>
</dbReference>
<feature type="compositionally biased region" description="Basic and acidic residues" evidence="1">
    <location>
        <begin position="291"/>
        <end position="305"/>
    </location>
</feature>
<name>A0A7G7MHJ9_9PSEU</name>
<accession>A0A7G7MHJ9</accession>
<feature type="transmembrane region" description="Helical" evidence="2">
    <location>
        <begin position="101"/>
        <end position="122"/>
    </location>
</feature>
<dbReference type="InterPro" id="IPR007163">
    <property type="entry name" value="VCA0040-like"/>
</dbReference>
<feature type="transmembrane region" description="Helical" evidence="2">
    <location>
        <begin position="134"/>
        <end position="150"/>
    </location>
</feature>
<feature type="region of interest" description="Disordered" evidence="1">
    <location>
        <begin position="243"/>
        <end position="305"/>
    </location>
</feature>